<evidence type="ECO:0000256" key="1">
    <source>
        <dbReference type="ARBA" id="ARBA00000085"/>
    </source>
</evidence>
<feature type="domain" description="Response regulatory" evidence="8">
    <location>
        <begin position="415"/>
        <end position="533"/>
    </location>
</feature>
<dbReference type="CDD" id="cd17546">
    <property type="entry name" value="REC_hyHK_CKI1_RcsC-like"/>
    <property type="match status" value="1"/>
</dbReference>
<accession>A0ABQ0W3D6</accession>
<dbReference type="Pfam" id="PF00072">
    <property type="entry name" value="Response_reg"/>
    <property type="match status" value="2"/>
</dbReference>
<dbReference type="SMART" id="SM00388">
    <property type="entry name" value="HisKA"/>
    <property type="match status" value="1"/>
</dbReference>
<dbReference type="CDD" id="cd16922">
    <property type="entry name" value="HATPase_EvgS-ArcB-TorS-like"/>
    <property type="match status" value="1"/>
</dbReference>
<dbReference type="InterPro" id="IPR004358">
    <property type="entry name" value="Sig_transdc_His_kin-like_C"/>
</dbReference>
<dbReference type="PRINTS" id="PR00344">
    <property type="entry name" value="BCTRLSENSOR"/>
</dbReference>
<dbReference type="PANTHER" id="PTHR45339">
    <property type="entry name" value="HYBRID SIGNAL TRANSDUCTION HISTIDINE KINASE J"/>
    <property type="match status" value="1"/>
</dbReference>
<keyword evidence="6" id="KW-0175">Coiled coil</keyword>
<evidence type="ECO:0000259" key="8">
    <source>
        <dbReference type="PROSITE" id="PS50110"/>
    </source>
</evidence>
<sequence length="543" mass="61809">MSPMKTINILILDDKEENIISLHALLQEVDHINIVSSTDPNEALKICWKDDISIALVDVQMPEINGFEFVSLLKSNPKTSHIMAIMVTAISKEDKYLLKGLESGAVDYLYKPLNPEITIAKVRSFVQQILIQQELIQKNKELEESKIELLKTREEAIQARKSKEIFLANMSHEIRTPINGIMGIMHMFKSSELTVEQKDWLKRLDNASHSLLLIINDILDLSKIDSGMLKIEFEDFSLTKMIEDINRIFKIKATHKNLKFHIELDEDVPQYIHYDSLRLQQIISNFVSNSLKFTEKGSIQLNVKVVDKDYERFRLRFSVKDSGIGIREDSVDKIFMAFEQADDGITKKFGGTGLGLAIVKRLAKLLNGDVGASSVYGEGSEFYFEGWFEESAQSEVEKEKEVPTYNSFPKFEEMKVLVAEDNELNSFMLAHMLRSWNCAVDIVKNGRLALERVENEQYDLILMDTHMPIMSGFEAIKEIKNHIIPEKHGIPIITISASVLEHEQAAAFQAGADGVIGKPFDPIELYQKIIQVTNKNKNPKLTS</sequence>
<keyword evidence="3 5" id="KW-0597">Phosphoprotein</keyword>
<comment type="caution">
    <text evidence="9">The sequence shown here is derived from an EMBL/GenBank/DDBJ whole genome shotgun (WGS) entry which is preliminary data.</text>
</comment>
<evidence type="ECO:0000256" key="3">
    <source>
        <dbReference type="ARBA" id="ARBA00022553"/>
    </source>
</evidence>
<evidence type="ECO:0000259" key="7">
    <source>
        <dbReference type="PROSITE" id="PS50109"/>
    </source>
</evidence>
<dbReference type="InterPro" id="IPR001789">
    <property type="entry name" value="Sig_transdc_resp-reg_receiver"/>
</dbReference>
<gene>
    <name evidence="9" type="ORF">SMI01S_20790</name>
</gene>
<dbReference type="PROSITE" id="PS50109">
    <property type="entry name" value="HIS_KIN"/>
    <property type="match status" value="1"/>
</dbReference>
<dbReference type="EC" id="2.7.13.3" evidence="2"/>
<organism evidence="9 10">
    <name type="scientific">Sphingobacterium mizutaii NBRC 14946 = DSM 11724</name>
    <dbReference type="NCBI Taxonomy" id="1220576"/>
    <lineage>
        <taxon>Bacteria</taxon>
        <taxon>Pseudomonadati</taxon>
        <taxon>Bacteroidota</taxon>
        <taxon>Sphingobacteriia</taxon>
        <taxon>Sphingobacteriales</taxon>
        <taxon>Sphingobacteriaceae</taxon>
        <taxon>Sphingobacterium</taxon>
    </lineage>
</organism>
<dbReference type="SMART" id="SM00387">
    <property type="entry name" value="HATPase_c"/>
    <property type="match status" value="1"/>
</dbReference>
<evidence type="ECO:0000256" key="4">
    <source>
        <dbReference type="ARBA" id="ARBA00023012"/>
    </source>
</evidence>
<dbReference type="Proteomes" id="UP000321676">
    <property type="component" value="Unassembled WGS sequence"/>
</dbReference>
<dbReference type="Gene3D" id="3.40.50.2300">
    <property type="match status" value="2"/>
</dbReference>
<dbReference type="Pfam" id="PF00512">
    <property type="entry name" value="HisKA"/>
    <property type="match status" value="1"/>
</dbReference>
<dbReference type="PANTHER" id="PTHR45339:SF1">
    <property type="entry name" value="HYBRID SIGNAL TRANSDUCTION HISTIDINE KINASE J"/>
    <property type="match status" value="1"/>
</dbReference>
<evidence type="ECO:0000256" key="2">
    <source>
        <dbReference type="ARBA" id="ARBA00012438"/>
    </source>
</evidence>
<dbReference type="SUPFAM" id="SSF52172">
    <property type="entry name" value="CheY-like"/>
    <property type="match status" value="2"/>
</dbReference>
<dbReference type="InterPro" id="IPR011006">
    <property type="entry name" value="CheY-like_superfamily"/>
</dbReference>
<keyword evidence="4" id="KW-0902">Two-component regulatory system</keyword>
<dbReference type="SMART" id="SM00448">
    <property type="entry name" value="REC"/>
    <property type="match status" value="2"/>
</dbReference>
<reference evidence="9 10" key="1">
    <citation type="submission" date="2019-07" db="EMBL/GenBank/DDBJ databases">
        <title>Whole genome shotgun sequence of Sphingobacterium mizutaii NBRC 14946.</title>
        <authorList>
            <person name="Hosoyama A."/>
            <person name="Uohara A."/>
            <person name="Ohji S."/>
            <person name="Ichikawa N."/>
        </authorList>
    </citation>
    <scope>NUCLEOTIDE SEQUENCE [LARGE SCALE GENOMIC DNA]</scope>
    <source>
        <strain evidence="9 10">NBRC 14946</strain>
    </source>
</reference>
<feature type="domain" description="Histidine kinase" evidence="7">
    <location>
        <begin position="169"/>
        <end position="385"/>
    </location>
</feature>
<evidence type="ECO:0000313" key="9">
    <source>
        <dbReference type="EMBL" id="GEM68473.1"/>
    </source>
</evidence>
<evidence type="ECO:0000313" key="10">
    <source>
        <dbReference type="Proteomes" id="UP000321676"/>
    </source>
</evidence>
<dbReference type="InterPro" id="IPR003661">
    <property type="entry name" value="HisK_dim/P_dom"/>
</dbReference>
<keyword evidence="10" id="KW-1185">Reference proteome</keyword>
<feature type="coiled-coil region" evidence="6">
    <location>
        <begin position="132"/>
        <end position="159"/>
    </location>
</feature>
<dbReference type="InterPro" id="IPR003594">
    <property type="entry name" value="HATPase_dom"/>
</dbReference>
<evidence type="ECO:0000256" key="5">
    <source>
        <dbReference type="PROSITE-ProRule" id="PRU00169"/>
    </source>
</evidence>
<dbReference type="Pfam" id="PF02518">
    <property type="entry name" value="HATPase_c"/>
    <property type="match status" value="1"/>
</dbReference>
<feature type="modified residue" description="4-aspartylphosphate" evidence="5">
    <location>
        <position position="58"/>
    </location>
</feature>
<dbReference type="Gene3D" id="3.30.565.10">
    <property type="entry name" value="Histidine kinase-like ATPase, C-terminal domain"/>
    <property type="match status" value="1"/>
</dbReference>
<dbReference type="EMBL" id="BJXH01000018">
    <property type="protein sequence ID" value="GEM68473.1"/>
    <property type="molecule type" value="Genomic_DNA"/>
</dbReference>
<protein>
    <recommendedName>
        <fullName evidence="2">histidine kinase</fullName>
        <ecNumber evidence="2">2.7.13.3</ecNumber>
    </recommendedName>
</protein>
<comment type="catalytic activity">
    <reaction evidence="1">
        <text>ATP + protein L-histidine = ADP + protein N-phospho-L-histidine.</text>
        <dbReference type="EC" id="2.7.13.3"/>
    </reaction>
</comment>
<feature type="domain" description="Response regulatory" evidence="8">
    <location>
        <begin position="8"/>
        <end position="126"/>
    </location>
</feature>
<evidence type="ECO:0000256" key="6">
    <source>
        <dbReference type="SAM" id="Coils"/>
    </source>
</evidence>
<dbReference type="CDD" id="cd00082">
    <property type="entry name" value="HisKA"/>
    <property type="match status" value="1"/>
</dbReference>
<dbReference type="InterPro" id="IPR036890">
    <property type="entry name" value="HATPase_C_sf"/>
</dbReference>
<dbReference type="Gene3D" id="1.10.287.130">
    <property type="match status" value="1"/>
</dbReference>
<feature type="modified residue" description="4-aspartylphosphate" evidence="5">
    <location>
        <position position="464"/>
    </location>
</feature>
<dbReference type="PROSITE" id="PS50110">
    <property type="entry name" value="RESPONSE_REGULATORY"/>
    <property type="match status" value="2"/>
</dbReference>
<name>A0ABQ0W3D6_9SPHI</name>
<dbReference type="InterPro" id="IPR005467">
    <property type="entry name" value="His_kinase_dom"/>
</dbReference>
<dbReference type="SUPFAM" id="SSF55874">
    <property type="entry name" value="ATPase domain of HSP90 chaperone/DNA topoisomerase II/histidine kinase"/>
    <property type="match status" value="1"/>
</dbReference>
<proteinExistence type="predicted"/>